<evidence type="ECO:0000313" key="7">
    <source>
        <dbReference type="Proteomes" id="UP000695562"/>
    </source>
</evidence>
<dbReference type="CDD" id="cd11566">
    <property type="entry name" value="eIF1_SUI1"/>
    <property type="match status" value="1"/>
</dbReference>
<dbReference type="InterPro" id="IPR001950">
    <property type="entry name" value="SUI1"/>
</dbReference>
<sequence length="110" mass="12455">MTSIQNLASVDPFADDSNTGDSSGNNYIHIRIFQRTGRKAVTTIENLPKNFNFEKVLKHFKKSFSCNGNIATDDQIGKVIQLQGDHRKEVQNFLIEEKISKPAYVKIHGF</sequence>
<dbReference type="OrthoDB" id="10248435at2759"/>
<dbReference type="SUPFAM" id="SSF55159">
    <property type="entry name" value="eIF1-like"/>
    <property type="match status" value="1"/>
</dbReference>
<feature type="compositionally biased region" description="Polar residues" evidence="4">
    <location>
        <begin position="16"/>
        <end position="25"/>
    </location>
</feature>
<evidence type="ECO:0000256" key="1">
    <source>
        <dbReference type="ARBA" id="ARBA00003130"/>
    </source>
</evidence>
<feature type="domain" description="SUI1" evidence="5">
    <location>
        <begin position="28"/>
        <end position="98"/>
    </location>
</feature>
<dbReference type="GO" id="GO:0003743">
    <property type="term" value="F:translation initiation factor activity"/>
    <property type="evidence" value="ECO:0007669"/>
    <property type="project" value="InterPro"/>
</dbReference>
<dbReference type="PANTHER" id="PTHR10388">
    <property type="entry name" value="EUKARYOTIC TRANSLATION INITIATION FACTOR SUI1"/>
    <property type="match status" value="1"/>
</dbReference>
<protein>
    <recommendedName>
        <fullName evidence="5">SUI1 domain-containing protein</fullName>
    </recommendedName>
</protein>
<reference evidence="6" key="1">
    <citation type="submission" date="2020-01" db="EMBL/GenBank/DDBJ databases">
        <title>Development of genomics and gene disruption for Polysphondylium violaceum indicates a role for the polyketide synthase stlB in stalk morphogenesis.</title>
        <authorList>
            <person name="Narita B."/>
            <person name="Kawabe Y."/>
            <person name="Kin K."/>
            <person name="Saito T."/>
            <person name="Gibbs R."/>
            <person name="Kuspa A."/>
            <person name="Muzny D."/>
            <person name="Queller D."/>
            <person name="Richards S."/>
            <person name="Strassman J."/>
            <person name="Sucgang R."/>
            <person name="Worley K."/>
            <person name="Schaap P."/>
        </authorList>
    </citation>
    <scope>NUCLEOTIDE SEQUENCE</scope>
    <source>
        <strain evidence="6">QSvi11</strain>
    </source>
</reference>
<dbReference type="EMBL" id="AJWJ01001088">
    <property type="protein sequence ID" value="KAF2068273.1"/>
    <property type="molecule type" value="Genomic_DNA"/>
</dbReference>
<evidence type="ECO:0000256" key="3">
    <source>
        <dbReference type="ARBA" id="ARBA00022917"/>
    </source>
</evidence>
<dbReference type="InterPro" id="IPR036877">
    <property type="entry name" value="SUI1_dom_sf"/>
</dbReference>
<accession>A0A8J4PJW3</accession>
<dbReference type="FunFam" id="3.30.780.10:FF:000001">
    <property type="entry name" value="Eukaryotic translation initiation factor SUI1"/>
    <property type="match status" value="1"/>
</dbReference>
<comment type="function">
    <text evidence="1">Probably involved in translation.</text>
</comment>
<proteinExistence type="inferred from homology"/>
<dbReference type="Pfam" id="PF01253">
    <property type="entry name" value="SUI1"/>
    <property type="match status" value="1"/>
</dbReference>
<organism evidence="6 7">
    <name type="scientific">Polysphondylium violaceum</name>
    <dbReference type="NCBI Taxonomy" id="133409"/>
    <lineage>
        <taxon>Eukaryota</taxon>
        <taxon>Amoebozoa</taxon>
        <taxon>Evosea</taxon>
        <taxon>Eumycetozoa</taxon>
        <taxon>Dictyostelia</taxon>
        <taxon>Dictyosteliales</taxon>
        <taxon>Dictyosteliaceae</taxon>
        <taxon>Polysphondylium</taxon>
    </lineage>
</organism>
<dbReference type="PIRSF" id="PIRSF004499">
    <property type="entry name" value="SUI1_euk"/>
    <property type="match status" value="1"/>
</dbReference>
<dbReference type="PROSITE" id="PS50296">
    <property type="entry name" value="SUI1"/>
    <property type="match status" value="1"/>
</dbReference>
<dbReference type="AlphaFoldDB" id="A0A8J4PJW3"/>
<gene>
    <name evidence="6" type="ORF">CYY_010402</name>
</gene>
<keyword evidence="7" id="KW-1185">Reference proteome</keyword>
<comment type="caution">
    <text evidence="6">The sequence shown here is derived from an EMBL/GenBank/DDBJ whole genome shotgun (WGS) entry which is preliminary data.</text>
</comment>
<feature type="region of interest" description="Disordered" evidence="4">
    <location>
        <begin position="1"/>
        <end position="25"/>
    </location>
</feature>
<dbReference type="Proteomes" id="UP000695562">
    <property type="component" value="Unassembled WGS sequence"/>
</dbReference>
<evidence type="ECO:0000259" key="5">
    <source>
        <dbReference type="PROSITE" id="PS50296"/>
    </source>
</evidence>
<dbReference type="GO" id="GO:0003729">
    <property type="term" value="F:mRNA binding"/>
    <property type="evidence" value="ECO:0007669"/>
    <property type="project" value="UniProtKB-ARBA"/>
</dbReference>
<comment type="similarity">
    <text evidence="2">Belongs to the SUI1 family.</text>
</comment>
<keyword evidence="3" id="KW-0648">Protein biosynthesis</keyword>
<name>A0A8J4PJW3_9MYCE</name>
<evidence type="ECO:0000256" key="4">
    <source>
        <dbReference type="SAM" id="MobiDB-lite"/>
    </source>
</evidence>
<evidence type="ECO:0000256" key="2">
    <source>
        <dbReference type="ARBA" id="ARBA00005422"/>
    </source>
</evidence>
<dbReference type="InterPro" id="IPR005874">
    <property type="entry name" value="SUI1_euk"/>
</dbReference>
<evidence type="ECO:0000313" key="6">
    <source>
        <dbReference type="EMBL" id="KAF2068273.1"/>
    </source>
</evidence>
<dbReference type="Gene3D" id="3.30.780.10">
    <property type="entry name" value="SUI1-like domain"/>
    <property type="match status" value="1"/>
</dbReference>